<dbReference type="InterPro" id="IPR036513">
    <property type="entry name" value="STAS_dom_sf"/>
</dbReference>
<dbReference type="Pfam" id="PF01740">
    <property type="entry name" value="STAS"/>
    <property type="match status" value="1"/>
</dbReference>
<dbReference type="EMBL" id="BAABCM010000004">
    <property type="protein sequence ID" value="GAA3816067.1"/>
    <property type="molecule type" value="Genomic_DNA"/>
</dbReference>
<feature type="domain" description="STAS" evidence="3">
    <location>
        <begin position="60"/>
        <end position="151"/>
    </location>
</feature>
<sequence>MLCGKLIAHGRRATTGAEADATILERVRTMTTDEGATRSATASVVRTEASGDSGRVLLLGEIDHGAVDQLDQAVEKLLGSGVIHLVLDFEGLNFFDSACISALIRAKTSAEEQGGTVKLANVDRYARRILDITGLLGSFTIEGEESPSARA</sequence>
<keyword evidence="5" id="KW-1185">Reference proteome</keyword>
<accession>A0ABP7IE62</accession>
<comment type="caution">
    <text evidence="4">The sequence shown here is derived from an EMBL/GenBank/DDBJ whole genome shotgun (WGS) entry which is preliminary data.</text>
</comment>
<name>A0ABP7IE62_9PSEU</name>
<evidence type="ECO:0000313" key="5">
    <source>
        <dbReference type="Proteomes" id="UP001501624"/>
    </source>
</evidence>
<dbReference type="Gene3D" id="3.30.750.24">
    <property type="entry name" value="STAS domain"/>
    <property type="match status" value="1"/>
</dbReference>
<dbReference type="CDD" id="cd07043">
    <property type="entry name" value="STAS_anti-anti-sigma_factors"/>
    <property type="match status" value="1"/>
</dbReference>
<protein>
    <recommendedName>
        <fullName evidence="2">Anti-sigma factor antagonist</fullName>
    </recommendedName>
</protein>
<evidence type="ECO:0000256" key="1">
    <source>
        <dbReference type="ARBA" id="ARBA00009013"/>
    </source>
</evidence>
<dbReference type="InterPro" id="IPR003658">
    <property type="entry name" value="Anti-sigma_ant"/>
</dbReference>
<reference evidence="5" key="1">
    <citation type="journal article" date="2019" name="Int. J. Syst. Evol. Microbiol.">
        <title>The Global Catalogue of Microorganisms (GCM) 10K type strain sequencing project: providing services to taxonomists for standard genome sequencing and annotation.</title>
        <authorList>
            <consortium name="The Broad Institute Genomics Platform"/>
            <consortium name="The Broad Institute Genome Sequencing Center for Infectious Disease"/>
            <person name="Wu L."/>
            <person name="Ma J."/>
        </authorList>
    </citation>
    <scope>NUCLEOTIDE SEQUENCE [LARGE SCALE GENOMIC DNA]</scope>
    <source>
        <strain evidence="5">JCM 17017</strain>
    </source>
</reference>
<organism evidence="4 5">
    <name type="scientific">Amycolatopsis tucumanensis</name>
    <dbReference type="NCBI Taxonomy" id="401106"/>
    <lineage>
        <taxon>Bacteria</taxon>
        <taxon>Bacillati</taxon>
        <taxon>Actinomycetota</taxon>
        <taxon>Actinomycetes</taxon>
        <taxon>Pseudonocardiales</taxon>
        <taxon>Pseudonocardiaceae</taxon>
        <taxon>Amycolatopsis</taxon>
    </lineage>
</organism>
<dbReference type="NCBIfam" id="TIGR00377">
    <property type="entry name" value="ant_ant_sig"/>
    <property type="match status" value="1"/>
</dbReference>
<evidence type="ECO:0000256" key="2">
    <source>
        <dbReference type="RuleBase" id="RU003749"/>
    </source>
</evidence>
<dbReference type="PANTHER" id="PTHR33495">
    <property type="entry name" value="ANTI-SIGMA FACTOR ANTAGONIST TM_1081-RELATED-RELATED"/>
    <property type="match status" value="1"/>
</dbReference>
<evidence type="ECO:0000313" key="4">
    <source>
        <dbReference type="EMBL" id="GAA3816067.1"/>
    </source>
</evidence>
<comment type="similarity">
    <text evidence="1 2">Belongs to the anti-sigma-factor antagonist family.</text>
</comment>
<gene>
    <name evidence="4" type="ORF">GCM10022380_37920</name>
</gene>
<dbReference type="Proteomes" id="UP001501624">
    <property type="component" value="Unassembled WGS sequence"/>
</dbReference>
<dbReference type="InterPro" id="IPR002645">
    <property type="entry name" value="STAS_dom"/>
</dbReference>
<dbReference type="SUPFAM" id="SSF52091">
    <property type="entry name" value="SpoIIaa-like"/>
    <property type="match status" value="1"/>
</dbReference>
<proteinExistence type="inferred from homology"/>
<evidence type="ECO:0000259" key="3">
    <source>
        <dbReference type="PROSITE" id="PS50801"/>
    </source>
</evidence>
<dbReference type="PANTHER" id="PTHR33495:SF2">
    <property type="entry name" value="ANTI-SIGMA FACTOR ANTAGONIST TM_1081-RELATED"/>
    <property type="match status" value="1"/>
</dbReference>
<dbReference type="PROSITE" id="PS50801">
    <property type="entry name" value="STAS"/>
    <property type="match status" value="1"/>
</dbReference>